<dbReference type="EMBL" id="UYSL01000074">
    <property type="protein sequence ID" value="VDL62608.1"/>
    <property type="molecule type" value="Genomic_DNA"/>
</dbReference>
<accession>A0A0N4XCP0</accession>
<proteinExistence type="predicted"/>
<name>A0A0N4XCP0_NIPBR</name>
<evidence type="ECO:0000313" key="1">
    <source>
        <dbReference type="EMBL" id="VDL62608.1"/>
    </source>
</evidence>
<protein>
    <submittedName>
        <fullName evidence="1 3">Uncharacterized protein</fullName>
    </submittedName>
</protein>
<reference evidence="3" key="1">
    <citation type="submission" date="2017-02" db="UniProtKB">
        <authorList>
            <consortium name="WormBaseParasite"/>
        </authorList>
    </citation>
    <scope>IDENTIFICATION</scope>
</reference>
<dbReference type="WBParaSite" id="NBR_0000023301-mRNA-1">
    <property type="protein sequence ID" value="NBR_0000023301-mRNA-1"/>
    <property type="gene ID" value="NBR_0000023301"/>
</dbReference>
<evidence type="ECO:0000313" key="3">
    <source>
        <dbReference type="WBParaSite" id="NBR_0000023301-mRNA-1"/>
    </source>
</evidence>
<organism evidence="3">
    <name type="scientific">Nippostrongylus brasiliensis</name>
    <name type="common">Rat hookworm</name>
    <dbReference type="NCBI Taxonomy" id="27835"/>
    <lineage>
        <taxon>Eukaryota</taxon>
        <taxon>Metazoa</taxon>
        <taxon>Ecdysozoa</taxon>
        <taxon>Nematoda</taxon>
        <taxon>Chromadorea</taxon>
        <taxon>Rhabditida</taxon>
        <taxon>Rhabditina</taxon>
        <taxon>Rhabditomorpha</taxon>
        <taxon>Strongyloidea</taxon>
        <taxon>Heligmosomidae</taxon>
        <taxon>Nippostrongylus</taxon>
    </lineage>
</organism>
<evidence type="ECO:0000313" key="2">
    <source>
        <dbReference type="Proteomes" id="UP000271162"/>
    </source>
</evidence>
<keyword evidence="2" id="KW-1185">Reference proteome</keyword>
<sequence>MPDHRLLIDYRLMTEVEDRLAVAVCHHHHHHDSRINRFSSGTRRAPVDTLQMGVQNDYGTFRAERYRMGCKEISQWTNHTELPFSMKYGERVEFHTYKAGNSGTRGDRLENEPGS</sequence>
<dbReference type="AlphaFoldDB" id="A0A0N4XCP0"/>
<gene>
    <name evidence="1" type="ORF">NBR_LOCUS234</name>
</gene>
<reference evidence="1 2" key="2">
    <citation type="submission" date="2018-11" db="EMBL/GenBank/DDBJ databases">
        <authorList>
            <consortium name="Pathogen Informatics"/>
        </authorList>
    </citation>
    <scope>NUCLEOTIDE SEQUENCE [LARGE SCALE GENOMIC DNA]</scope>
</reference>
<dbReference type="Proteomes" id="UP000271162">
    <property type="component" value="Unassembled WGS sequence"/>
</dbReference>